<keyword evidence="2" id="KW-1185">Reference proteome</keyword>
<sequence length="96" mass="10400">MHPHPDDLDGLDDYDRLLVSDMDYSRPLYAPGDTSSGDARLIEDVSRASAAHVYGDLAALAALSPREGFERLADHFRSAFCAYFDGRAGWPGGDPG</sequence>
<dbReference type="KEGG" id="gms:SOIL9_42910"/>
<reference evidence="1 2" key="1">
    <citation type="submission" date="2019-05" db="EMBL/GenBank/DDBJ databases">
        <authorList>
            <consortium name="Science for Life Laboratories"/>
        </authorList>
    </citation>
    <scope>NUCLEOTIDE SEQUENCE [LARGE SCALE GENOMIC DNA]</scope>
    <source>
        <strain evidence="1">Soil9</strain>
    </source>
</reference>
<organism evidence="1 2">
    <name type="scientific">Gemmata massiliana</name>
    <dbReference type="NCBI Taxonomy" id="1210884"/>
    <lineage>
        <taxon>Bacteria</taxon>
        <taxon>Pseudomonadati</taxon>
        <taxon>Planctomycetota</taxon>
        <taxon>Planctomycetia</taxon>
        <taxon>Gemmatales</taxon>
        <taxon>Gemmataceae</taxon>
        <taxon>Gemmata</taxon>
    </lineage>
</organism>
<evidence type="ECO:0000313" key="1">
    <source>
        <dbReference type="EMBL" id="VTR93423.1"/>
    </source>
</evidence>
<dbReference type="Proteomes" id="UP000464178">
    <property type="component" value="Chromosome"/>
</dbReference>
<name>A0A6P2CWZ7_9BACT</name>
<protein>
    <submittedName>
        <fullName evidence="1">Uncharacterized protein</fullName>
    </submittedName>
</protein>
<accession>A0A6P2CWZ7</accession>
<dbReference type="RefSeq" id="WP_162668155.1">
    <property type="nucleotide sequence ID" value="NZ_LR593886.1"/>
</dbReference>
<proteinExistence type="predicted"/>
<dbReference type="EMBL" id="LR593886">
    <property type="protein sequence ID" value="VTR93423.1"/>
    <property type="molecule type" value="Genomic_DNA"/>
</dbReference>
<evidence type="ECO:0000313" key="2">
    <source>
        <dbReference type="Proteomes" id="UP000464178"/>
    </source>
</evidence>
<dbReference type="AlphaFoldDB" id="A0A6P2CWZ7"/>
<gene>
    <name evidence="1" type="ORF">SOIL9_42910</name>
</gene>